<name>A0A9P1I6P0_9PELO</name>
<comment type="caution">
    <text evidence="3">The sequence shown here is derived from an EMBL/GenBank/DDBJ whole genome shotgun (WGS) entry which is preliminary data.</text>
</comment>
<evidence type="ECO:0000256" key="2">
    <source>
        <dbReference type="SAM" id="SignalP"/>
    </source>
</evidence>
<feature type="region of interest" description="Disordered" evidence="1">
    <location>
        <begin position="37"/>
        <end position="89"/>
    </location>
</feature>
<feature type="chain" id="PRO_5040202491" evidence="2">
    <location>
        <begin position="19"/>
        <end position="89"/>
    </location>
</feature>
<keyword evidence="2" id="KW-0732">Signal</keyword>
<gene>
    <name evidence="3" type="ORF">CAMP_LOCUS1926</name>
</gene>
<keyword evidence="4" id="KW-1185">Reference proteome</keyword>
<dbReference type="EMBL" id="CANHGI010000001">
    <property type="protein sequence ID" value="CAI5439289.1"/>
    <property type="molecule type" value="Genomic_DNA"/>
</dbReference>
<protein>
    <submittedName>
        <fullName evidence="3">Uncharacterized protein</fullName>
    </submittedName>
</protein>
<dbReference type="OrthoDB" id="10017242at2759"/>
<dbReference type="AlphaFoldDB" id="A0A9P1I6P0"/>
<proteinExistence type="predicted"/>
<sequence length="89" mass="9672">MKFFILCALLVAVSVVLAEPIFRPEFGKSPACPRLRGKSPPVVSVGKAPNSMMRMGKSPSVMRFGKAPNSMMRMGKSPSVMRFGKSPIE</sequence>
<evidence type="ECO:0000313" key="4">
    <source>
        <dbReference type="Proteomes" id="UP001152747"/>
    </source>
</evidence>
<reference evidence="3" key="1">
    <citation type="submission" date="2022-11" db="EMBL/GenBank/DDBJ databases">
        <authorList>
            <person name="Kikuchi T."/>
        </authorList>
    </citation>
    <scope>NUCLEOTIDE SEQUENCE</scope>
    <source>
        <strain evidence="3">PS1010</strain>
    </source>
</reference>
<dbReference type="Proteomes" id="UP001152747">
    <property type="component" value="Unassembled WGS sequence"/>
</dbReference>
<evidence type="ECO:0000256" key="1">
    <source>
        <dbReference type="SAM" id="MobiDB-lite"/>
    </source>
</evidence>
<feature type="signal peptide" evidence="2">
    <location>
        <begin position="1"/>
        <end position="18"/>
    </location>
</feature>
<organism evidence="3 4">
    <name type="scientific">Caenorhabditis angaria</name>
    <dbReference type="NCBI Taxonomy" id="860376"/>
    <lineage>
        <taxon>Eukaryota</taxon>
        <taxon>Metazoa</taxon>
        <taxon>Ecdysozoa</taxon>
        <taxon>Nematoda</taxon>
        <taxon>Chromadorea</taxon>
        <taxon>Rhabditida</taxon>
        <taxon>Rhabditina</taxon>
        <taxon>Rhabditomorpha</taxon>
        <taxon>Rhabditoidea</taxon>
        <taxon>Rhabditidae</taxon>
        <taxon>Peloderinae</taxon>
        <taxon>Caenorhabditis</taxon>
    </lineage>
</organism>
<evidence type="ECO:0000313" key="3">
    <source>
        <dbReference type="EMBL" id="CAI5439289.1"/>
    </source>
</evidence>
<accession>A0A9P1I6P0</accession>